<proteinExistence type="predicted"/>
<evidence type="ECO:0000313" key="2">
    <source>
        <dbReference type="Proteomes" id="UP000815677"/>
    </source>
</evidence>
<accession>A0ABQ0LL60</accession>
<keyword evidence="2" id="KW-1185">Reference proteome</keyword>
<organism evidence="1 2">
    <name type="scientific">Mycena chlorophos</name>
    <name type="common">Agaric fungus</name>
    <name type="synonym">Agaricus chlorophos</name>
    <dbReference type="NCBI Taxonomy" id="658473"/>
    <lineage>
        <taxon>Eukaryota</taxon>
        <taxon>Fungi</taxon>
        <taxon>Dikarya</taxon>
        <taxon>Basidiomycota</taxon>
        <taxon>Agaricomycotina</taxon>
        <taxon>Agaricomycetes</taxon>
        <taxon>Agaricomycetidae</taxon>
        <taxon>Agaricales</taxon>
        <taxon>Marasmiineae</taxon>
        <taxon>Mycenaceae</taxon>
        <taxon>Mycena</taxon>
    </lineage>
</organism>
<evidence type="ECO:0008006" key="3">
    <source>
        <dbReference type="Google" id="ProtNLM"/>
    </source>
</evidence>
<evidence type="ECO:0000313" key="1">
    <source>
        <dbReference type="EMBL" id="GAT51751.1"/>
    </source>
</evidence>
<dbReference type="Proteomes" id="UP000815677">
    <property type="component" value="Unassembled WGS sequence"/>
</dbReference>
<dbReference type="SUPFAM" id="SSF52047">
    <property type="entry name" value="RNI-like"/>
    <property type="match status" value="1"/>
</dbReference>
<name>A0ABQ0LL60_MYCCL</name>
<protein>
    <recommendedName>
        <fullName evidence="3">F-box domain-containing protein</fullName>
    </recommendedName>
</protein>
<dbReference type="EMBL" id="DF847347">
    <property type="protein sequence ID" value="GAT51751.1"/>
    <property type="molecule type" value="Genomic_DNA"/>
</dbReference>
<gene>
    <name evidence="1" type="ORF">MCHLO_08865</name>
</gene>
<reference evidence="1" key="1">
    <citation type="submission" date="2014-09" db="EMBL/GenBank/DDBJ databases">
        <title>Genome sequence of the luminous mushroom Mycena chlorophos for searching fungal bioluminescence genes.</title>
        <authorList>
            <person name="Tanaka Y."/>
            <person name="Kasuga D."/>
            <person name="Oba Y."/>
            <person name="Hase S."/>
            <person name="Sato K."/>
            <person name="Oba Y."/>
            <person name="Sakakibara Y."/>
        </authorList>
    </citation>
    <scope>NUCLEOTIDE SEQUENCE</scope>
</reference>
<dbReference type="Gene3D" id="3.80.10.10">
    <property type="entry name" value="Ribonuclease Inhibitor"/>
    <property type="match status" value="1"/>
</dbReference>
<dbReference type="InterPro" id="IPR032675">
    <property type="entry name" value="LRR_dom_sf"/>
</dbReference>
<sequence>MGWDRLPSPPASMSLVRFPPEILHEIVSHLPQTYSSYDALALGAPRLTFTREATLRALCTTCHRLRLRCFPFLWERFYAEPLTSAGGMMLTSHAVNVPLRRLRKLLVAPHIWPHIRSLSVAFLRSDEIDDGTLSVLIQILRRLPTLLSLTFSTVNPSQIPLVLGAFESKAFIDVRELAIGTHELGALFRAFPGVDKLRVPWGRGRTVFCLENAGKAFVNLTWLCCLTLGEPVATAIVAHCPRVQRIDFAVCPDRDQLVLLRRLRHLTYLSFRFATSDKPKAGPIVSLAKAILRASVTRQKDKVVRVDWVGSYEVNVVKYSEVYAVER</sequence>